<evidence type="ECO:0000256" key="1">
    <source>
        <dbReference type="ARBA" id="ARBA00022679"/>
    </source>
</evidence>
<feature type="compositionally biased region" description="Low complexity" evidence="3">
    <location>
        <begin position="1"/>
        <end position="45"/>
    </location>
</feature>
<evidence type="ECO:0000259" key="4">
    <source>
        <dbReference type="PROSITE" id="PS51186"/>
    </source>
</evidence>
<organism evidence="5 6">
    <name type="scientific">Halosimplex rubrum</name>
    <dbReference type="NCBI Taxonomy" id="869889"/>
    <lineage>
        <taxon>Archaea</taxon>
        <taxon>Methanobacteriati</taxon>
        <taxon>Methanobacteriota</taxon>
        <taxon>Stenosarchaea group</taxon>
        <taxon>Halobacteria</taxon>
        <taxon>Halobacteriales</taxon>
        <taxon>Haloarculaceae</taxon>
        <taxon>Halosimplex</taxon>
    </lineage>
</organism>
<dbReference type="PROSITE" id="PS51186">
    <property type="entry name" value="GNAT"/>
    <property type="match status" value="1"/>
</dbReference>
<keyword evidence="6" id="KW-1185">Reference proteome</keyword>
<dbReference type="InterPro" id="IPR050832">
    <property type="entry name" value="Bact_Acetyltransf"/>
</dbReference>
<dbReference type="InterPro" id="IPR016181">
    <property type="entry name" value="Acyl_CoA_acyltransferase"/>
</dbReference>
<dbReference type="KEGG" id="hrr:HZS55_00050"/>
<evidence type="ECO:0000256" key="3">
    <source>
        <dbReference type="SAM" id="MobiDB-lite"/>
    </source>
</evidence>
<name>A0A7D5T297_9EURY</name>
<proteinExistence type="predicted"/>
<feature type="domain" description="N-acetyltransferase" evidence="4">
    <location>
        <begin position="65"/>
        <end position="213"/>
    </location>
</feature>
<dbReference type="AlphaFoldDB" id="A0A7D5T297"/>
<reference evidence="5 6" key="1">
    <citation type="submission" date="2020-07" db="EMBL/GenBank/DDBJ databases">
        <title>Halosimplex pelagicum sp. nov. and Halosimplex rubrum sp. nov., isolated from salted brown alga Laminaria, and emended description of the genus Halosimplex.</title>
        <authorList>
            <person name="Cui H."/>
        </authorList>
    </citation>
    <scope>NUCLEOTIDE SEQUENCE [LARGE SCALE GENOMIC DNA]</scope>
    <source>
        <strain evidence="5 6">R27</strain>
    </source>
</reference>
<accession>A0A7D5T297</accession>
<dbReference type="InterPro" id="IPR000182">
    <property type="entry name" value="GNAT_dom"/>
</dbReference>
<evidence type="ECO:0000256" key="2">
    <source>
        <dbReference type="ARBA" id="ARBA00023315"/>
    </source>
</evidence>
<dbReference type="SUPFAM" id="SSF55729">
    <property type="entry name" value="Acyl-CoA N-acyltransferases (Nat)"/>
    <property type="match status" value="1"/>
</dbReference>
<dbReference type="Proteomes" id="UP000509667">
    <property type="component" value="Chromosome"/>
</dbReference>
<feature type="region of interest" description="Disordered" evidence="3">
    <location>
        <begin position="1"/>
        <end position="47"/>
    </location>
</feature>
<dbReference type="GO" id="GO:0016747">
    <property type="term" value="F:acyltransferase activity, transferring groups other than amino-acyl groups"/>
    <property type="evidence" value="ECO:0007669"/>
    <property type="project" value="InterPro"/>
</dbReference>
<evidence type="ECO:0000313" key="5">
    <source>
        <dbReference type="EMBL" id="QLH75790.1"/>
    </source>
</evidence>
<dbReference type="Pfam" id="PF00583">
    <property type="entry name" value="Acetyltransf_1"/>
    <property type="match status" value="1"/>
</dbReference>
<sequence>MTTARSPRWTPTRRTPSPTAGARWRSSPTGSPSATPPSESAAAAAVFTPRGERAAVTLVRPAREGDTAPLRETHVAAIEAFGPEAYDERAVAAWADRGDDPSLEGLDDPDTYWVVAERGEGPPVAGFGRLDAAAGEVVAVYVHPDCARSGVGSAVLASLEGYARGAGLNELALTASLNAVGFYERHGYRAGEDVTLSIGDGVEIDCVEMRKSL</sequence>
<dbReference type="CDD" id="cd04301">
    <property type="entry name" value="NAT_SF"/>
    <property type="match status" value="1"/>
</dbReference>
<protein>
    <submittedName>
        <fullName evidence="5">GNAT family N-acetyltransferase</fullName>
    </submittedName>
</protein>
<dbReference type="Gene3D" id="3.40.630.30">
    <property type="match status" value="1"/>
</dbReference>
<keyword evidence="2" id="KW-0012">Acyltransferase</keyword>
<keyword evidence="1 5" id="KW-0808">Transferase</keyword>
<evidence type="ECO:0000313" key="6">
    <source>
        <dbReference type="Proteomes" id="UP000509667"/>
    </source>
</evidence>
<dbReference type="EMBL" id="CP058910">
    <property type="protein sequence ID" value="QLH75790.1"/>
    <property type="molecule type" value="Genomic_DNA"/>
</dbReference>
<dbReference type="OrthoDB" id="111868at2157"/>
<gene>
    <name evidence="5" type="ORF">HZS55_00050</name>
</gene>
<dbReference type="PANTHER" id="PTHR43877">
    <property type="entry name" value="AMINOALKYLPHOSPHONATE N-ACETYLTRANSFERASE-RELATED-RELATED"/>
    <property type="match status" value="1"/>
</dbReference>